<organism evidence="14 15">
    <name type="scientific">Tigriopus californicus</name>
    <name type="common">Marine copepod</name>
    <dbReference type="NCBI Taxonomy" id="6832"/>
    <lineage>
        <taxon>Eukaryota</taxon>
        <taxon>Metazoa</taxon>
        <taxon>Ecdysozoa</taxon>
        <taxon>Arthropoda</taxon>
        <taxon>Crustacea</taxon>
        <taxon>Multicrustacea</taxon>
        <taxon>Hexanauplia</taxon>
        <taxon>Copepoda</taxon>
        <taxon>Harpacticoida</taxon>
        <taxon>Harpacticidae</taxon>
        <taxon>Tigriopus</taxon>
    </lineage>
</organism>
<dbReference type="EMBL" id="VCGU01000005">
    <property type="protein sequence ID" value="TRY74778.1"/>
    <property type="molecule type" value="Genomic_DNA"/>
</dbReference>
<comment type="caution">
    <text evidence="14">The sequence shown here is derived from an EMBL/GenBank/DDBJ whole genome shotgun (WGS) entry which is preliminary data.</text>
</comment>
<comment type="subcellular location">
    <subcellularLocation>
        <location evidence="1">Membrane</location>
        <topology evidence="1">Multi-pass membrane protein</topology>
    </subcellularLocation>
</comment>
<keyword evidence="4 12" id="KW-0894">Sodium channel</keyword>
<protein>
    <submittedName>
        <fullName evidence="14">Uncharacterized protein</fullName>
    </submittedName>
</protein>
<evidence type="ECO:0000256" key="13">
    <source>
        <dbReference type="SAM" id="Phobius"/>
    </source>
</evidence>
<evidence type="ECO:0000256" key="9">
    <source>
        <dbReference type="ARBA" id="ARBA00023136"/>
    </source>
</evidence>
<evidence type="ECO:0000256" key="3">
    <source>
        <dbReference type="ARBA" id="ARBA00022448"/>
    </source>
</evidence>
<evidence type="ECO:0000256" key="5">
    <source>
        <dbReference type="ARBA" id="ARBA00022692"/>
    </source>
</evidence>
<comment type="similarity">
    <text evidence="2 12">Belongs to the amiloride-sensitive sodium channel (TC 1.A.6) family.</text>
</comment>
<gene>
    <name evidence="14" type="ORF">TCAL_00659</name>
</gene>
<keyword evidence="11 12" id="KW-0407">Ion channel</keyword>
<accession>A0A553PAT4</accession>
<evidence type="ECO:0000256" key="4">
    <source>
        <dbReference type="ARBA" id="ARBA00022461"/>
    </source>
</evidence>
<dbReference type="Gene3D" id="1.10.287.770">
    <property type="entry name" value="YojJ-like"/>
    <property type="match status" value="1"/>
</dbReference>
<keyword evidence="15" id="KW-1185">Reference proteome</keyword>
<keyword evidence="7" id="KW-0915">Sodium</keyword>
<dbReference type="PANTHER" id="PTHR11690:SF248">
    <property type="entry name" value="PICKPOCKET 17, ISOFORM A"/>
    <property type="match status" value="1"/>
</dbReference>
<evidence type="ECO:0000256" key="12">
    <source>
        <dbReference type="RuleBase" id="RU000679"/>
    </source>
</evidence>
<evidence type="ECO:0000313" key="15">
    <source>
        <dbReference type="Proteomes" id="UP000318571"/>
    </source>
</evidence>
<keyword evidence="5 12" id="KW-0812">Transmembrane</keyword>
<evidence type="ECO:0000256" key="7">
    <source>
        <dbReference type="ARBA" id="ARBA00023053"/>
    </source>
</evidence>
<dbReference type="PANTHER" id="PTHR11690">
    <property type="entry name" value="AMILORIDE-SENSITIVE SODIUM CHANNEL-RELATED"/>
    <property type="match status" value="1"/>
</dbReference>
<evidence type="ECO:0000256" key="8">
    <source>
        <dbReference type="ARBA" id="ARBA00023065"/>
    </source>
</evidence>
<keyword evidence="10 12" id="KW-0739">Sodium transport</keyword>
<reference evidence="14 15" key="1">
    <citation type="journal article" date="2018" name="Nat. Ecol. Evol.">
        <title>Genomic signatures of mitonuclear coevolution across populations of Tigriopus californicus.</title>
        <authorList>
            <person name="Barreto F.S."/>
            <person name="Watson E.T."/>
            <person name="Lima T.G."/>
            <person name="Willett C.S."/>
            <person name="Edmands S."/>
            <person name="Li W."/>
            <person name="Burton R.S."/>
        </authorList>
    </citation>
    <scope>NUCLEOTIDE SEQUENCE [LARGE SCALE GENOMIC DNA]</scope>
    <source>
        <strain evidence="14 15">San Diego</strain>
    </source>
</reference>
<evidence type="ECO:0000256" key="6">
    <source>
        <dbReference type="ARBA" id="ARBA00022989"/>
    </source>
</evidence>
<keyword evidence="6 13" id="KW-1133">Transmembrane helix</keyword>
<dbReference type="AlphaFoldDB" id="A0A553PAT4"/>
<dbReference type="Proteomes" id="UP000318571">
    <property type="component" value="Chromosome 2"/>
</dbReference>
<dbReference type="OMA" id="YATCWMN"/>
<name>A0A553PAT4_TIGCA</name>
<dbReference type="InterPro" id="IPR001873">
    <property type="entry name" value="ENaC"/>
</dbReference>
<proteinExistence type="inferred from homology"/>
<dbReference type="GO" id="GO:0015280">
    <property type="term" value="F:ligand-gated sodium channel activity"/>
    <property type="evidence" value="ECO:0007669"/>
    <property type="project" value="TreeGrafter"/>
</dbReference>
<evidence type="ECO:0000256" key="1">
    <source>
        <dbReference type="ARBA" id="ARBA00004141"/>
    </source>
</evidence>
<keyword evidence="3 12" id="KW-0813">Transport</keyword>
<dbReference type="GO" id="GO:0005886">
    <property type="term" value="C:plasma membrane"/>
    <property type="evidence" value="ECO:0007669"/>
    <property type="project" value="TreeGrafter"/>
</dbReference>
<evidence type="ECO:0000256" key="10">
    <source>
        <dbReference type="ARBA" id="ARBA00023201"/>
    </source>
</evidence>
<evidence type="ECO:0000256" key="2">
    <source>
        <dbReference type="ARBA" id="ARBA00007193"/>
    </source>
</evidence>
<dbReference type="Pfam" id="PF00858">
    <property type="entry name" value="ASC"/>
    <property type="match status" value="1"/>
</dbReference>
<evidence type="ECO:0000313" key="14">
    <source>
        <dbReference type="EMBL" id="TRY74778.1"/>
    </source>
</evidence>
<feature type="transmembrane region" description="Helical" evidence="13">
    <location>
        <begin position="411"/>
        <end position="434"/>
    </location>
</feature>
<feature type="non-terminal residue" evidence="14">
    <location>
        <position position="476"/>
    </location>
</feature>
<keyword evidence="9 13" id="KW-0472">Membrane</keyword>
<evidence type="ECO:0000256" key="11">
    <source>
        <dbReference type="ARBA" id="ARBA00023303"/>
    </source>
</evidence>
<sequence length="476" mass="55469">MSGAIDHEFDFVTISNGRALDQVKSWRNQNDTGALMVEEEEEEEEKKEAVPPQPLNRGRTCLKALCGDTFEAVFGTIRRMVWVMAVIICCFFMISQMSECLDKLSNPPISTQTRIIMREEMDYPALTMCYKNSDNQGYDPLMFKHYNITRYWLMNDQTQESAWRNFPWGQIPLSEVWENITYPVVETTEGVQYQGHRDHIKSYVISLNNVGGLDYSYSFYHDHGRCYTIRPPKNVDKPLPGEKYGYKLYFFLQRASNDSKLFDGEWQVHVHDADEWWSENSLLSYSHQETLYVKTGYRVFIRVSESVFNSLNRPQERCDDIGGTSYNEDQAFTAIEQYRNYRDKNAREHCKNSCLKHCRIRIHSAQITKEMESRPDQSSIHIYYSSGMIQDLHEEWGYDMTLFIADFGGSLGFLLGVSILSVLEIVEGLIMAAYKMCQDWKETKERQASRDGKVKETYRTTDEAELSTDDMITVHL</sequence>
<keyword evidence="8 12" id="KW-0406">Ion transport</keyword>